<name>A0ABZ0UKP1_9RICK</name>
<dbReference type="InterPro" id="IPR018394">
    <property type="entry name" value="DNA_photolyase_1_CS_C"/>
</dbReference>
<keyword evidence="4 6" id="KW-0274">FAD</keyword>
<comment type="cofactor">
    <cofactor evidence="2">
        <name>FAD</name>
        <dbReference type="ChEBI" id="CHEBI:57692"/>
    </cofactor>
</comment>
<organism evidence="8 9">
    <name type="scientific">Candidatus Bandiella euplotis</name>
    <dbReference type="NCBI Taxonomy" id="1664265"/>
    <lineage>
        <taxon>Bacteria</taxon>
        <taxon>Pseudomonadati</taxon>
        <taxon>Pseudomonadota</taxon>
        <taxon>Alphaproteobacteria</taxon>
        <taxon>Rickettsiales</taxon>
        <taxon>Candidatus Midichloriaceae</taxon>
        <taxon>Candidatus Bandiella</taxon>
    </lineage>
</organism>
<dbReference type="InterPro" id="IPR014729">
    <property type="entry name" value="Rossmann-like_a/b/a_fold"/>
</dbReference>
<dbReference type="InterPro" id="IPR036134">
    <property type="entry name" value="Crypto/Photolyase_FAD-like_sf"/>
</dbReference>
<evidence type="ECO:0000256" key="3">
    <source>
        <dbReference type="ARBA" id="ARBA00022630"/>
    </source>
</evidence>
<dbReference type="RefSeq" id="WP_323733149.1">
    <property type="nucleotide sequence ID" value="NZ_CP110820.1"/>
</dbReference>
<keyword evidence="3 6" id="KW-0285">Flavoprotein</keyword>
<evidence type="ECO:0000256" key="1">
    <source>
        <dbReference type="ARBA" id="ARBA00001932"/>
    </source>
</evidence>
<evidence type="ECO:0000259" key="7">
    <source>
        <dbReference type="PROSITE" id="PS51645"/>
    </source>
</evidence>
<dbReference type="Gene3D" id="3.40.50.620">
    <property type="entry name" value="HUPs"/>
    <property type="match status" value="1"/>
</dbReference>
<dbReference type="PROSITE" id="PS00394">
    <property type="entry name" value="DNA_PHOTOLYASES_1_1"/>
    <property type="match status" value="1"/>
</dbReference>
<proteinExistence type="inferred from homology"/>
<dbReference type="SUPFAM" id="SSF48173">
    <property type="entry name" value="Cryptochrome/photolyase FAD-binding domain"/>
    <property type="match status" value="1"/>
</dbReference>
<dbReference type="Pfam" id="PF00875">
    <property type="entry name" value="DNA_photolyase"/>
    <property type="match status" value="1"/>
</dbReference>
<dbReference type="Proteomes" id="UP001327219">
    <property type="component" value="Chromosome"/>
</dbReference>
<accession>A0ABZ0UKP1</accession>
<dbReference type="Pfam" id="PF03441">
    <property type="entry name" value="FAD_binding_7"/>
    <property type="match status" value="1"/>
</dbReference>
<dbReference type="SUPFAM" id="SSF52425">
    <property type="entry name" value="Cryptochrome/photolyase, N-terminal domain"/>
    <property type="match status" value="1"/>
</dbReference>
<keyword evidence="9" id="KW-1185">Reference proteome</keyword>
<dbReference type="Gene3D" id="1.10.579.10">
    <property type="entry name" value="DNA Cyclobutane Dipyrimidine Photolyase, subunit A, domain 3"/>
    <property type="match status" value="1"/>
</dbReference>
<dbReference type="InterPro" id="IPR002081">
    <property type="entry name" value="Cryptochrome/DNA_photolyase_1"/>
</dbReference>
<dbReference type="PANTHER" id="PTHR11455:SF9">
    <property type="entry name" value="CRYPTOCHROME CIRCADIAN CLOCK 5 ISOFORM X1"/>
    <property type="match status" value="1"/>
</dbReference>
<dbReference type="InterPro" id="IPR005101">
    <property type="entry name" value="Cryptochr/Photolyase_FAD-bd"/>
</dbReference>
<dbReference type="InterPro" id="IPR006050">
    <property type="entry name" value="DNA_photolyase_N"/>
</dbReference>
<evidence type="ECO:0000256" key="2">
    <source>
        <dbReference type="ARBA" id="ARBA00001974"/>
    </source>
</evidence>
<keyword evidence="5 6" id="KW-0157">Chromophore</keyword>
<dbReference type="PROSITE" id="PS51645">
    <property type="entry name" value="PHR_CRY_ALPHA_BETA"/>
    <property type="match status" value="1"/>
</dbReference>
<evidence type="ECO:0000256" key="5">
    <source>
        <dbReference type="ARBA" id="ARBA00022991"/>
    </source>
</evidence>
<dbReference type="InterPro" id="IPR036155">
    <property type="entry name" value="Crypto/Photolyase_N_sf"/>
</dbReference>
<reference evidence="8 9" key="1">
    <citation type="submission" date="2022-11" db="EMBL/GenBank/DDBJ databases">
        <title>Host association and intracellularity evolved multiple times independently in the Rickettsiales.</title>
        <authorList>
            <person name="Castelli M."/>
            <person name="Nardi T."/>
            <person name="Gammuto L."/>
            <person name="Bellinzona G."/>
            <person name="Sabaneyeva E."/>
            <person name="Potekhin A."/>
            <person name="Serra V."/>
            <person name="Petroni G."/>
            <person name="Sassera D."/>
        </authorList>
    </citation>
    <scope>NUCLEOTIDE SEQUENCE [LARGE SCALE GENOMIC DNA]</scope>
    <source>
        <strain evidence="8 9">NDG2</strain>
    </source>
</reference>
<sequence>MNKVISIFWFRQDLRLSDNAGLTEAANMGKVLPIYINDNTCPKEFEIGSASRTWLHHSLQNLQKSLKNNLNLYQGKPEEVIRELILRHGVTHVFWSDCYDKWGIEQQTLVITMLKKLGVLYKSYNSSYLWSPTAILKDDGSYYKVFGAYKRKAITIAPRNPISKPITLDLIKDKNNDTTIETFKFISQHSWQTKIMNGWRVGEEAAAHKLSGFITNKLCGYKKGRDYPGQNHTSGLSPHLRFGEISPHQIFDAIYSIGVFNAGEDDSEHFFSEMIWREFSCYLMYHFPALHKENFQSKFHRFPWKQNDVYLHAWQTGNTGYPIIDAGMRELWQTGYMHNRVRMIVASFLVKNLMIHWHFGRDWFWDCLIDADIANNSASWQWVAGCGVDAAPYFRVFNPITQGEKFDSTGEYTRRFVPELKSLPDRYLFKPWQAPEKILHSAGVVLGVNYPNPIIDLKISREAALLAYTRNIAGSRAVTSQYEELDEN</sequence>
<feature type="domain" description="Photolyase/cryptochrome alpha/beta" evidence="7">
    <location>
        <begin position="4"/>
        <end position="129"/>
    </location>
</feature>
<evidence type="ECO:0000313" key="9">
    <source>
        <dbReference type="Proteomes" id="UP001327219"/>
    </source>
</evidence>
<comment type="similarity">
    <text evidence="6">Belongs to the DNA photolyase family.</text>
</comment>
<comment type="cofactor">
    <cofactor evidence="1">
        <name>(6R)-5,10-methylene-5,6,7,8-tetrahydrofolate</name>
        <dbReference type="ChEBI" id="CHEBI:15636"/>
    </cofactor>
</comment>
<protein>
    <submittedName>
        <fullName evidence="8">Deoxyribodipyrimidine photo-lyase</fullName>
    </submittedName>
</protein>
<evidence type="ECO:0000256" key="6">
    <source>
        <dbReference type="RuleBase" id="RU004182"/>
    </source>
</evidence>
<dbReference type="PANTHER" id="PTHR11455">
    <property type="entry name" value="CRYPTOCHROME"/>
    <property type="match status" value="1"/>
</dbReference>
<evidence type="ECO:0000313" key="8">
    <source>
        <dbReference type="EMBL" id="WPX96289.1"/>
    </source>
</evidence>
<dbReference type="Gene3D" id="1.25.40.80">
    <property type="match status" value="1"/>
</dbReference>
<gene>
    <name evidence="8" type="ORF">Bandiella_00398</name>
</gene>
<dbReference type="PRINTS" id="PR00147">
    <property type="entry name" value="DNAPHOTLYASE"/>
</dbReference>
<evidence type="ECO:0000256" key="4">
    <source>
        <dbReference type="ARBA" id="ARBA00022827"/>
    </source>
</evidence>
<dbReference type="EMBL" id="CP110820">
    <property type="protein sequence ID" value="WPX96289.1"/>
    <property type="molecule type" value="Genomic_DNA"/>
</dbReference>